<evidence type="ECO:0000313" key="2">
    <source>
        <dbReference type="Proteomes" id="UP000198897"/>
    </source>
</evidence>
<protein>
    <submittedName>
        <fullName evidence="1">Uncharacterized protein</fullName>
    </submittedName>
</protein>
<accession>A0A1I2JXN5</accession>
<dbReference type="AlphaFoldDB" id="A0A1I2JXN5"/>
<proteinExistence type="predicted"/>
<sequence>MISVEKKDLVEKWFKEYFTKGNLEILNELTTEDFLFFTPIMAITQKKK</sequence>
<dbReference type="Proteomes" id="UP000198897">
    <property type="component" value="Unassembled WGS sequence"/>
</dbReference>
<name>A0A1I2JXN5_9BACI</name>
<reference evidence="2" key="1">
    <citation type="submission" date="2016-10" db="EMBL/GenBank/DDBJ databases">
        <authorList>
            <person name="Varghese N."/>
            <person name="Submissions S."/>
        </authorList>
    </citation>
    <scope>NUCLEOTIDE SEQUENCE [LARGE SCALE GENOMIC DNA]</scope>
    <source>
        <strain evidence="2">FP5</strain>
    </source>
</reference>
<dbReference type="EMBL" id="FOOG01000002">
    <property type="protein sequence ID" value="SFF57526.1"/>
    <property type="molecule type" value="Genomic_DNA"/>
</dbReference>
<gene>
    <name evidence="1" type="ORF">SAMN05216353_10278</name>
</gene>
<dbReference type="RefSeq" id="WP_175477762.1">
    <property type="nucleotide sequence ID" value="NZ_FOOG01000002.1"/>
</dbReference>
<organism evidence="1 2">
    <name type="scientific">Halobacillus alkaliphilus</name>
    <dbReference type="NCBI Taxonomy" id="396056"/>
    <lineage>
        <taxon>Bacteria</taxon>
        <taxon>Bacillati</taxon>
        <taxon>Bacillota</taxon>
        <taxon>Bacilli</taxon>
        <taxon>Bacillales</taxon>
        <taxon>Bacillaceae</taxon>
        <taxon>Halobacillus</taxon>
    </lineage>
</organism>
<evidence type="ECO:0000313" key="1">
    <source>
        <dbReference type="EMBL" id="SFF57526.1"/>
    </source>
</evidence>
<keyword evidence="2" id="KW-1185">Reference proteome</keyword>